<dbReference type="EMBL" id="JAKELL010000070">
    <property type="protein sequence ID" value="KAH8984919.1"/>
    <property type="molecule type" value="Genomic_DNA"/>
</dbReference>
<evidence type="ECO:0000313" key="3">
    <source>
        <dbReference type="Proteomes" id="UP001201163"/>
    </source>
</evidence>
<dbReference type="Proteomes" id="UP001201163">
    <property type="component" value="Unassembled WGS sequence"/>
</dbReference>
<keyword evidence="1" id="KW-0472">Membrane</keyword>
<protein>
    <submittedName>
        <fullName evidence="2">Uncharacterized protein</fullName>
    </submittedName>
</protein>
<evidence type="ECO:0000313" key="2">
    <source>
        <dbReference type="EMBL" id="KAH8984919.1"/>
    </source>
</evidence>
<reference evidence="2" key="1">
    <citation type="submission" date="2022-01" db="EMBL/GenBank/DDBJ databases">
        <title>Comparative genomics reveals a dynamic genome evolution in the ectomycorrhizal milk-cap (Lactarius) mushrooms.</title>
        <authorList>
            <consortium name="DOE Joint Genome Institute"/>
            <person name="Lebreton A."/>
            <person name="Tang N."/>
            <person name="Kuo A."/>
            <person name="LaButti K."/>
            <person name="Drula E."/>
            <person name="Barry K."/>
            <person name="Clum A."/>
            <person name="Lipzen A."/>
            <person name="Mousain D."/>
            <person name="Ng V."/>
            <person name="Wang R."/>
            <person name="Wang X."/>
            <person name="Dai Y."/>
            <person name="Henrissat B."/>
            <person name="Grigoriev I.V."/>
            <person name="Guerin-Laguette A."/>
            <person name="Yu F."/>
            <person name="Martin F.M."/>
        </authorList>
    </citation>
    <scope>NUCLEOTIDE SEQUENCE</scope>
    <source>
        <strain evidence="2">QP</strain>
    </source>
</reference>
<evidence type="ECO:0000256" key="1">
    <source>
        <dbReference type="SAM" id="Phobius"/>
    </source>
</evidence>
<keyword evidence="3" id="KW-1185">Reference proteome</keyword>
<name>A0AAD4LE11_9AGAM</name>
<accession>A0AAD4LE11</accession>
<organism evidence="2 3">
    <name type="scientific">Lactarius akahatsu</name>
    <dbReference type="NCBI Taxonomy" id="416441"/>
    <lineage>
        <taxon>Eukaryota</taxon>
        <taxon>Fungi</taxon>
        <taxon>Dikarya</taxon>
        <taxon>Basidiomycota</taxon>
        <taxon>Agaricomycotina</taxon>
        <taxon>Agaricomycetes</taxon>
        <taxon>Russulales</taxon>
        <taxon>Russulaceae</taxon>
        <taxon>Lactarius</taxon>
    </lineage>
</organism>
<keyword evidence="1" id="KW-0812">Transmembrane</keyword>
<feature type="transmembrane region" description="Helical" evidence="1">
    <location>
        <begin position="157"/>
        <end position="178"/>
    </location>
</feature>
<sequence>MAFSKRWTQWAYYYACHEARCSFWLDVYDANHMISDIFWVTSPAHVGGSQISSPGPSSFPLIWYAEHRLEALYWTHWFLFPAVFDGRCFQSAVHNELIGILSYGCIDVTISESSTLPYDGDTMQQMIELVRKAKASDTGVVYYTAKRQDIYEKCRNYRIFIGLEPVAIITIFNLPWALLMSTRIFVAVASAMLAALIGWCVQWSSSGKGRWFCNPLLSLTLKCTIDRPAASRTVAASKTPHRGEGGRGRQHEGEFVQRMDELDFVMRSLQGAIDVGYSPSESIVE</sequence>
<keyword evidence="1" id="KW-1133">Transmembrane helix</keyword>
<dbReference type="AlphaFoldDB" id="A0AAD4LE11"/>
<comment type="caution">
    <text evidence="2">The sequence shown here is derived from an EMBL/GenBank/DDBJ whole genome shotgun (WGS) entry which is preliminary data.</text>
</comment>
<proteinExistence type="predicted"/>
<feature type="transmembrane region" description="Helical" evidence="1">
    <location>
        <begin position="184"/>
        <end position="201"/>
    </location>
</feature>
<gene>
    <name evidence="2" type="ORF">EDB92DRAFT_1818857</name>
</gene>